<protein>
    <submittedName>
        <fullName evidence="1">Uncharacterized protein</fullName>
    </submittedName>
</protein>
<sequence length="50" mass="5756">MDTRNKSGQVTVNTMSIFRFPETVVVNTIGGEKRRIWWGIRSMEVHCSTV</sequence>
<organism evidence="1">
    <name type="scientific">Brassica oleracea</name>
    <name type="common">Wild cabbage</name>
    <dbReference type="NCBI Taxonomy" id="3712"/>
    <lineage>
        <taxon>Eukaryota</taxon>
        <taxon>Viridiplantae</taxon>
        <taxon>Streptophyta</taxon>
        <taxon>Embryophyta</taxon>
        <taxon>Tracheophyta</taxon>
        <taxon>Spermatophyta</taxon>
        <taxon>Magnoliopsida</taxon>
        <taxon>eudicotyledons</taxon>
        <taxon>Gunneridae</taxon>
        <taxon>Pentapetalae</taxon>
        <taxon>rosids</taxon>
        <taxon>malvids</taxon>
        <taxon>Brassicales</taxon>
        <taxon>Brassicaceae</taxon>
        <taxon>Brassiceae</taxon>
        <taxon>Brassica</taxon>
    </lineage>
</organism>
<gene>
    <name evidence="1" type="ORF">BOLC1T05780H</name>
</gene>
<dbReference type="AlphaFoldDB" id="A0A3P6G1K3"/>
<evidence type="ECO:0000313" key="1">
    <source>
        <dbReference type="EMBL" id="VDD53391.1"/>
    </source>
</evidence>
<accession>A0A3P6G1K3</accession>
<proteinExistence type="predicted"/>
<name>A0A3P6G1K3_BRAOL</name>
<dbReference type="EMBL" id="LR031878">
    <property type="protein sequence ID" value="VDD53391.1"/>
    <property type="molecule type" value="Genomic_DNA"/>
</dbReference>
<reference evidence="1" key="1">
    <citation type="submission" date="2018-11" db="EMBL/GenBank/DDBJ databases">
        <authorList>
            <consortium name="Genoscope - CEA"/>
            <person name="William W."/>
        </authorList>
    </citation>
    <scope>NUCLEOTIDE SEQUENCE</scope>
</reference>